<protein>
    <submittedName>
        <fullName evidence="1">DUF2971 domain-containing protein</fullName>
    </submittedName>
</protein>
<dbReference type="InterPro" id="IPR021352">
    <property type="entry name" value="DUF2971"/>
</dbReference>
<reference evidence="1 2" key="1">
    <citation type="submission" date="2019-01" db="EMBL/GenBank/DDBJ databases">
        <title>Genomic insights into a novel species Rhodoferax sp.</title>
        <authorList>
            <person name="Jin L."/>
        </authorList>
    </citation>
    <scope>NUCLEOTIDE SEQUENCE [LARGE SCALE GENOMIC DNA]</scope>
    <source>
        <strain evidence="1 2">CHu59-6-5</strain>
    </source>
</reference>
<accession>A0A515D8C1</accession>
<evidence type="ECO:0000313" key="1">
    <source>
        <dbReference type="EMBL" id="QDL36652.1"/>
    </source>
</evidence>
<gene>
    <name evidence="1" type="ORF">EUB48_04595</name>
</gene>
<organism evidence="1 2">
    <name type="scientific">Rhodoferax sediminis</name>
    <dbReference type="NCBI Taxonomy" id="2509614"/>
    <lineage>
        <taxon>Bacteria</taxon>
        <taxon>Pseudomonadati</taxon>
        <taxon>Pseudomonadota</taxon>
        <taxon>Betaproteobacteria</taxon>
        <taxon>Burkholderiales</taxon>
        <taxon>Comamonadaceae</taxon>
        <taxon>Rhodoferax</taxon>
    </lineage>
</organism>
<keyword evidence="2" id="KW-1185">Reference proteome</keyword>
<dbReference type="Proteomes" id="UP000316798">
    <property type="component" value="Chromosome"/>
</dbReference>
<dbReference type="EMBL" id="CP035503">
    <property type="protein sequence ID" value="QDL36652.1"/>
    <property type="molecule type" value="Genomic_DNA"/>
</dbReference>
<dbReference type="KEGG" id="rhf:EUB48_04595"/>
<dbReference type="AlphaFoldDB" id="A0A515D8C1"/>
<name>A0A515D8C1_9BURK</name>
<dbReference type="RefSeq" id="WP_142817818.1">
    <property type="nucleotide sequence ID" value="NZ_CP035503.1"/>
</dbReference>
<proteinExistence type="predicted"/>
<evidence type="ECO:0000313" key="2">
    <source>
        <dbReference type="Proteomes" id="UP000316798"/>
    </source>
</evidence>
<dbReference type="Pfam" id="PF11185">
    <property type="entry name" value="DUF2971"/>
    <property type="match status" value="1"/>
</dbReference>
<sequence length="282" mass="31530">MPLYKYLHPDRTDVLRNQCIRFSSPAVLNDPFELKPHLAALATPEYAAADLQRALPRVLAEELAQLPAELRALVSEEALQAFLKAQLPAIQKSLNGASAQMMPLLQETMARKLEELLGVLCLSESPKSLLMWAHYADSHRGFVVQFDETSPFFNRCVSEDDELRHLRQVTYGSKRPSLTLSEVEDGSAFLMKGVEWEYEAEWRMIVPLADASHVIGTGPEAIHLFSFPAQAVTSVILGCRMLETKRAEIQALLAALPQYAHTRCIHAAIDNESYRLRVGPAH</sequence>
<dbReference type="OrthoDB" id="4119964at2"/>